<feature type="compositionally biased region" description="Basic residues" evidence="1">
    <location>
        <begin position="287"/>
        <end position="300"/>
    </location>
</feature>
<dbReference type="EC" id="2.8.1.7" evidence="2"/>
<keyword evidence="2" id="KW-0808">Transferase</keyword>
<feature type="non-terminal residue" evidence="2">
    <location>
        <position position="1"/>
    </location>
</feature>
<feature type="compositionally biased region" description="Basic residues" evidence="1">
    <location>
        <begin position="146"/>
        <end position="165"/>
    </location>
</feature>
<evidence type="ECO:0000313" key="2">
    <source>
        <dbReference type="EMBL" id="CAA9295768.1"/>
    </source>
</evidence>
<dbReference type="EMBL" id="CADCTW010000002">
    <property type="protein sequence ID" value="CAA9295768.1"/>
    <property type="molecule type" value="Genomic_DNA"/>
</dbReference>
<dbReference type="GO" id="GO:0031071">
    <property type="term" value="F:cysteine desulfurase activity"/>
    <property type="evidence" value="ECO:0007669"/>
    <property type="project" value="UniProtKB-EC"/>
</dbReference>
<feature type="region of interest" description="Disordered" evidence="1">
    <location>
        <begin position="146"/>
        <end position="239"/>
    </location>
</feature>
<feature type="compositionally biased region" description="Basic residues" evidence="1">
    <location>
        <begin position="252"/>
        <end position="276"/>
    </location>
</feature>
<feature type="region of interest" description="Disordered" evidence="1">
    <location>
        <begin position="251"/>
        <end position="375"/>
    </location>
</feature>
<dbReference type="AlphaFoldDB" id="A0A6J4K514"/>
<sequence>ATKQRPPHPLAERVPDPADPHLPELVLPGRAVAALHGVPGRVPGALEQHGGLRVVRALAGAHRRAAGARGAHVERAGKRDRPHPQRLRGPLLRCVHYRLYEAQPRGGVGPGLPHPGVPVARAAGGGSGARAQRRRHWRAARALGGVHRRAHGHRGHQPRLLRHGLRAGAGADRAGRARRRRPLPGGRLPGRGPDRRGPARQRGGRVRGRPPQVAAGRPRPRLPVGARRAHRGDAPHRDLLVRRARPVLLPRGRVRAARRRRPLLPGHPRRPHRVHGAGRDGDLRRGGGARRLRAHRRPHRGPGGPPGGSEVRAQDRRRGPPLRNRHGAPPGSRRRRRAPRSARHRGGPPRRLRPPLPPLLQHGSRERARRRRAAL</sequence>
<feature type="compositionally biased region" description="Basic and acidic residues" evidence="1">
    <location>
        <begin position="10"/>
        <end position="22"/>
    </location>
</feature>
<feature type="compositionally biased region" description="Basic residues" evidence="1">
    <location>
        <begin position="319"/>
        <end position="353"/>
    </location>
</feature>
<feature type="region of interest" description="Disordered" evidence="1">
    <location>
        <begin position="66"/>
        <end position="86"/>
    </location>
</feature>
<feature type="compositionally biased region" description="Basic and acidic residues" evidence="1">
    <location>
        <begin position="71"/>
        <end position="83"/>
    </location>
</feature>
<protein>
    <submittedName>
        <fullName evidence="2">Cysteine desulfurase</fullName>
        <ecNumber evidence="2">2.8.1.7</ecNumber>
    </submittedName>
</protein>
<feature type="non-terminal residue" evidence="2">
    <location>
        <position position="375"/>
    </location>
</feature>
<feature type="region of interest" description="Disordered" evidence="1">
    <location>
        <begin position="1"/>
        <end position="23"/>
    </location>
</feature>
<name>A0A6J4K514_9BACT</name>
<organism evidence="2">
    <name type="scientific">uncultured Gemmatimonadota bacterium</name>
    <dbReference type="NCBI Taxonomy" id="203437"/>
    <lineage>
        <taxon>Bacteria</taxon>
        <taxon>Pseudomonadati</taxon>
        <taxon>Gemmatimonadota</taxon>
        <taxon>environmental samples</taxon>
    </lineage>
</organism>
<reference evidence="2" key="1">
    <citation type="submission" date="2020-02" db="EMBL/GenBank/DDBJ databases">
        <authorList>
            <person name="Meier V. D."/>
        </authorList>
    </citation>
    <scope>NUCLEOTIDE SEQUENCE</scope>
    <source>
        <strain evidence="2">AVDCRST_MAG68</strain>
    </source>
</reference>
<evidence type="ECO:0000256" key="1">
    <source>
        <dbReference type="SAM" id="MobiDB-lite"/>
    </source>
</evidence>
<accession>A0A6J4K514</accession>
<gene>
    <name evidence="2" type="ORF">AVDCRST_MAG68-267</name>
</gene>
<feature type="compositionally biased region" description="Basic residues" evidence="1">
    <location>
        <begin position="198"/>
        <end position="208"/>
    </location>
</feature>
<proteinExistence type="predicted"/>